<dbReference type="PIRSF" id="PIRSF000525">
    <property type="entry name" value="SerC"/>
    <property type="match status" value="1"/>
</dbReference>
<evidence type="ECO:0000256" key="13">
    <source>
        <dbReference type="HAMAP-Rule" id="MF_00160"/>
    </source>
</evidence>
<dbReference type="EC" id="2.6.1.52" evidence="13"/>
<feature type="binding site" evidence="13">
    <location>
        <position position="156"/>
    </location>
    <ligand>
        <name>pyridoxal 5'-phosphate</name>
        <dbReference type="ChEBI" id="CHEBI:597326"/>
    </ligand>
</feature>
<evidence type="ECO:0000256" key="7">
    <source>
        <dbReference type="ARBA" id="ARBA00022679"/>
    </source>
</evidence>
<comment type="cofactor">
    <cofactor evidence="13">
        <name>pyridoxal 5'-phosphate</name>
        <dbReference type="ChEBI" id="CHEBI:597326"/>
    </cofactor>
    <text evidence="13">Binds 1 pyridoxal phosphate per subunit.</text>
</comment>
<dbReference type="SUPFAM" id="SSF53383">
    <property type="entry name" value="PLP-dependent transferases"/>
    <property type="match status" value="1"/>
</dbReference>
<evidence type="ECO:0000313" key="15">
    <source>
        <dbReference type="EMBL" id="NGN84065.1"/>
    </source>
</evidence>
<dbReference type="InterPro" id="IPR015421">
    <property type="entry name" value="PyrdxlP-dep_Trfase_major"/>
</dbReference>
<comment type="catalytic activity">
    <reaction evidence="11 13">
        <text>4-(phosphooxy)-L-threonine + 2-oxoglutarate = (R)-3-hydroxy-2-oxo-4-phosphooxybutanoate + L-glutamate</text>
        <dbReference type="Rhea" id="RHEA:16573"/>
        <dbReference type="ChEBI" id="CHEBI:16810"/>
        <dbReference type="ChEBI" id="CHEBI:29985"/>
        <dbReference type="ChEBI" id="CHEBI:58452"/>
        <dbReference type="ChEBI" id="CHEBI:58538"/>
        <dbReference type="EC" id="2.6.1.52"/>
    </reaction>
</comment>
<dbReference type="Gene3D" id="3.40.640.10">
    <property type="entry name" value="Type I PLP-dependent aspartate aminotransferase-like (Major domain)"/>
    <property type="match status" value="1"/>
</dbReference>
<evidence type="ECO:0000313" key="16">
    <source>
        <dbReference type="Proteomes" id="UP000479226"/>
    </source>
</evidence>
<organism evidence="15 16">
    <name type="scientific">Arthrobacter silviterrae</name>
    <dbReference type="NCBI Taxonomy" id="2026658"/>
    <lineage>
        <taxon>Bacteria</taxon>
        <taxon>Bacillati</taxon>
        <taxon>Actinomycetota</taxon>
        <taxon>Actinomycetes</taxon>
        <taxon>Micrococcales</taxon>
        <taxon>Micrococcaceae</taxon>
        <taxon>Arthrobacter</taxon>
    </lineage>
</organism>
<name>A0ABX0DHL8_9MICC</name>
<keyword evidence="4 13" id="KW-0963">Cytoplasm</keyword>
<keyword evidence="6 13" id="KW-0028">Amino-acid biosynthesis</keyword>
<dbReference type="InterPro" id="IPR000192">
    <property type="entry name" value="Aminotrans_V_dom"/>
</dbReference>
<keyword evidence="10 13" id="KW-0718">Serine biosynthesis</keyword>
<dbReference type="HAMAP" id="MF_00160">
    <property type="entry name" value="SerC_aminotrans_5"/>
    <property type="match status" value="1"/>
</dbReference>
<reference evidence="15 16" key="1">
    <citation type="submission" date="2020-02" db="EMBL/GenBank/DDBJ databases">
        <title>Genome sequence of the type strain DSM 27180 of Arthrobacter silviterrae.</title>
        <authorList>
            <person name="Gao J."/>
            <person name="Sun J."/>
        </authorList>
    </citation>
    <scope>NUCLEOTIDE SEQUENCE [LARGE SCALE GENOMIC DNA]</scope>
    <source>
        <strain evidence="15 16">DSM 27180</strain>
    </source>
</reference>
<accession>A0ABX0DHL8</accession>
<dbReference type="EMBL" id="JAAKZI010000018">
    <property type="protein sequence ID" value="NGN84065.1"/>
    <property type="molecule type" value="Genomic_DNA"/>
</dbReference>
<comment type="caution">
    <text evidence="15">The sequence shown here is derived from an EMBL/GenBank/DDBJ whole genome shotgun (WGS) entry which is preliminary data.</text>
</comment>
<dbReference type="PANTHER" id="PTHR21152:SF40">
    <property type="entry name" value="ALANINE--GLYOXYLATE AMINOTRANSFERASE"/>
    <property type="match status" value="1"/>
</dbReference>
<feature type="binding site" evidence="13">
    <location>
        <position position="202"/>
    </location>
    <ligand>
        <name>pyridoxal 5'-phosphate</name>
        <dbReference type="ChEBI" id="CHEBI:597326"/>
    </ligand>
</feature>
<comment type="caution">
    <text evidence="13">Lacks conserved residue(s) required for the propagation of feature annotation.</text>
</comment>
<comment type="subcellular location">
    <subcellularLocation>
        <location evidence="13">Cytoplasm</location>
    </subcellularLocation>
</comment>
<comment type="pathway">
    <text evidence="13">Cofactor biosynthesis; pyridoxine 5'-phosphate biosynthesis; pyridoxine 5'-phosphate from D-erythrose 4-phosphate: step 3/5.</text>
</comment>
<keyword evidence="16" id="KW-1185">Reference proteome</keyword>
<dbReference type="InterPro" id="IPR006272">
    <property type="entry name" value="Pser_aminoTfrase_mycobac"/>
</dbReference>
<evidence type="ECO:0000256" key="5">
    <source>
        <dbReference type="ARBA" id="ARBA00022576"/>
    </source>
</evidence>
<feature type="binding site" evidence="13">
    <location>
        <position position="98"/>
    </location>
    <ligand>
        <name>L-glutamate</name>
        <dbReference type="ChEBI" id="CHEBI:29985"/>
    </ligand>
</feature>
<evidence type="ECO:0000256" key="12">
    <source>
        <dbReference type="ARBA" id="ARBA00049007"/>
    </source>
</evidence>
<dbReference type="PANTHER" id="PTHR21152">
    <property type="entry name" value="AMINOTRANSFERASE CLASS V"/>
    <property type="match status" value="1"/>
</dbReference>
<evidence type="ECO:0000256" key="6">
    <source>
        <dbReference type="ARBA" id="ARBA00022605"/>
    </source>
</evidence>
<evidence type="ECO:0000256" key="11">
    <source>
        <dbReference type="ARBA" id="ARBA00047630"/>
    </source>
</evidence>
<keyword evidence="8 13" id="KW-0663">Pyridoxal phosphate</keyword>
<keyword evidence="5 13" id="KW-0032">Aminotransferase</keyword>
<evidence type="ECO:0000256" key="1">
    <source>
        <dbReference type="ARBA" id="ARBA00003483"/>
    </source>
</evidence>
<dbReference type="InterPro" id="IPR015422">
    <property type="entry name" value="PyrdxlP-dep_Trfase_small"/>
</dbReference>
<protein>
    <recommendedName>
        <fullName evidence="13">Phosphoserine aminotransferase</fullName>
        <ecNumber evidence="13">2.6.1.52</ecNumber>
    </recommendedName>
    <alternativeName>
        <fullName evidence="13">Phosphohydroxythreonine aminotransferase</fullName>
        <shortName evidence="13">PSAT</shortName>
    </alternativeName>
</protein>
<dbReference type="InterPro" id="IPR022278">
    <property type="entry name" value="Pser_aminoTfrase"/>
</dbReference>
<dbReference type="GO" id="GO:0004648">
    <property type="term" value="F:O-phospho-L-serine:2-oxoglutarate aminotransferase activity"/>
    <property type="evidence" value="ECO:0007669"/>
    <property type="project" value="UniProtKB-EC"/>
</dbReference>
<feature type="domain" description="Aminotransferase class V" evidence="14">
    <location>
        <begin position="194"/>
        <end position="384"/>
    </location>
</feature>
<evidence type="ECO:0000259" key="14">
    <source>
        <dbReference type="Pfam" id="PF00266"/>
    </source>
</evidence>
<dbReference type="Gene3D" id="3.90.1150.10">
    <property type="entry name" value="Aspartate Aminotransferase, domain 1"/>
    <property type="match status" value="1"/>
</dbReference>
<evidence type="ECO:0000256" key="4">
    <source>
        <dbReference type="ARBA" id="ARBA00022490"/>
    </source>
</evidence>
<dbReference type="InterPro" id="IPR015424">
    <property type="entry name" value="PyrdxlP-dep_Trfase"/>
</dbReference>
<feature type="binding site" evidence="13">
    <location>
        <position position="225"/>
    </location>
    <ligand>
        <name>pyridoxal 5'-phosphate</name>
        <dbReference type="ChEBI" id="CHEBI:597326"/>
    </ligand>
</feature>
<keyword evidence="7 13" id="KW-0808">Transferase</keyword>
<evidence type="ECO:0000256" key="8">
    <source>
        <dbReference type="ARBA" id="ARBA00022898"/>
    </source>
</evidence>
<feature type="modified residue" description="N6-(pyridoxal phosphate)lysine" evidence="13">
    <location>
        <position position="249"/>
    </location>
</feature>
<sequence length="425" mass="44863">MKTVLCSRPAPTARLFRHAARISGWAPFCGRIGTRPLAPLLPSLKFWSKHVSESTPLTIPANLRPADGRFGAGPSKVRPEQVAALSAAGASLLGTSHRQAPVKNLVGEVRSGLKEFFGAPDGYEVILGVGGSTAFWDVASFGLVEKKAQHLSFGEFGSKFASATNKAPFLDASSIITSAPGTRPEPAAEAGVDVYAWPQNETSTGVAAPVKRVAGADGGALVVVDATSAAGGLAVDITEADVYYFAPQKNFASDGGLWLGLFSPAALERAARIGATDRWVPDFLNLNTAIDNSLKNQTYNTPALSTLVTLNEQVKWLNGNGGLDFAAKRTADSAGRLYSWAEASSVATPFVARAEDRSNVIVTIDFDDSVDAAAVAKVLRANGIVDTEPYRKLGRNQLRIATFVAIDPDDITALTKCIDYVVENL</sequence>
<feature type="binding site" evidence="13">
    <location>
        <position position="248"/>
    </location>
    <ligand>
        <name>pyridoxal 5'-phosphate</name>
        <dbReference type="ChEBI" id="CHEBI:597326"/>
    </ligand>
</feature>
<evidence type="ECO:0000256" key="10">
    <source>
        <dbReference type="ARBA" id="ARBA00023299"/>
    </source>
</evidence>
<dbReference type="NCBIfam" id="TIGR01366">
    <property type="entry name" value="serC_3"/>
    <property type="match status" value="1"/>
</dbReference>
<dbReference type="Proteomes" id="UP000479226">
    <property type="component" value="Unassembled WGS sequence"/>
</dbReference>
<comment type="similarity">
    <text evidence="3 13">Belongs to the class-V pyridoxal-phosphate-dependent aminotransferase family. SerC subfamily.</text>
</comment>
<gene>
    <name evidence="13" type="primary">serC</name>
    <name evidence="15" type="ORF">G6N77_11415</name>
</gene>
<dbReference type="Pfam" id="PF00266">
    <property type="entry name" value="Aminotran_5"/>
    <property type="match status" value="1"/>
</dbReference>
<feature type="binding site" evidence="13">
    <location>
        <begin position="300"/>
        <end position="301"/>
    </location>
    <ligand>
        <name>pyridoxal 5'-phosphate</name>
        <dbReference type="ChEBI" id="CHEBI:597326"/>
    </ligand>
</feature>
<proteinExistence type="inferred from homology"/>
<comment type="pathway">
    <text evidence="2 13">Amino-acid biosynthesis; L-serine biosynthesis; L-serine from 3-phospho-D-glycerate: step 2/3.</text>
</comment>
<evidence type="ECO:0000256" key="3">
    <source>
        <dbReference type="ARBA" id="ARBA00006904"/>
    </source>
</evidence>
<keyword evidence="9 13" id="KW-0664">Pyridoxine biosynthesis</keyword>
<comment type="subunit">
    <text evidence="13">Homodimer.</text>
</comment>
<evidence type="ECO:0000256" key="9">
    <source>
        <dbReference type="ARBA" id="ARBA00023096"/>
    </source>
</evidence>
<evidence type="ECO:0000256" key="2">
    <source>
        <dbReference type="ARBA" id="ARBA00005099"/>
    </source>
</evidence>
<comment type="function">
    <text evidence="1 13">Catalyzes the reversible conversion of 3-phosphohydroxypyruvate to phosphoserine and of 3-hydroxy-2-oxo-4-phosphonooxybutanoate to phosphohydroxythreonine.</text>
</comment>
<comment type="catalytic activity">
    <reaction evidence="12 13">
        <text>O-phospho-L-serine + 2-oxoglutarate = 3-phosphooxypyruvate + L-glutamate</text>
        <dbReference type="Rhea" id="RHEA:14329"/>
        <dbReference type="ChEBI" id="CHEBI:16810"/>
        <dbReference type="ChEBI" id="CHEBI:18110"/>
        <dbReference type="ChEBI" id="CHEBI:29985"/>
        <dbReference type="ChEBI" id="CHEBI:57524"/>
        <dbReference type="EC" id="2.6.1.52"/>
    </reaction>
</comment>